<organism evidence="1 2">
    <name type="scientific">Trifolium medium</name>
    <dbReference type="NCBI Taxonomy" id="97028"/>
    <lineage>
        <taxon>Eukaryota</taxon>
        <taxon>Viridiplantae</taxon>
        <taxon>Streptophyta</taxon>
        <taxon>Embryophyta</taxon>
        <taxon>Tracheophyta</taxon>
        <taxon>Spermatophyta</taxon>
        <taxon>Magnoliopsida</taxon>
        <taxon>eudicotyledons</taxon>
        <taxon>Gunneridae</taxon>
        <taxon>Pentapetalae</taxon>
        <taxon>rosids</taxon>
        <taxon>fabids</taxon>
        <taxon>Fabales</taxon>
        <taxon>Fabaceae</taxon>
        <taxon>Papilionoideae</taxon>
        <taxon>50 kb inversion clade</taxon>
        <taxon>NPAAA clade</taxon>
        <taxon>Hologalegina</taxon>
        <taxon>IRL clade</taxon>
        <taxon>Trifolieae</taxon>
        <taxon>Trifolium</taxon>
    </lineage>
</organism>
<accession>A0A392UK64</accession>
<name>A0A392UK64_9FABA</name>
<dbReference type="Proteomes" id="UP000265520">
    <property type="component" value="Unassembled WGS sequence"/>
</dbReference>
<sequence>EALKKKFDTEEAGVKKYAVSRYLKYQMVDDRYVETQSHELQKIAYEIITEGMPLDDQF</sequence>
<reference evidence="1 2" key="1">
    <citation type="journal article" date="2018" name="Front. Plant Sci.">
        <title>Red Clover (Trifolium pratense) and Zigzag Clover (T. medium) - A Picture of Genomic Similarities and Differences.</title>
        <authorList>
            <person name="Dluhosova J."/>
            <person name="Istvanek J."/>
            <person name="Nedelnik J."/>
            <person name="Repkova J."/>
        </authorList>
    </citation>
    <scope>NUCLEOTIDE SEQUENCE [LARGE SCALE GENOMIC DNA]</scope>
    <source>
        <strain evidence="2">cv. 10/8</strain>
        <tissue evidence="1">Leaf</tissue>
    </source>
</reference>
<comment type="caution">
    <text evidence="1">The sequence shown here is derived from an EMBL/GenBank/DDBJ whole genome shotgun (WGS) entry which is preliminary data.</text>
</comment>
<feature type="non-terminal residue" evidence="1">
    <location>
        <position position="1"/>
    </location>
</feature>
<dbReference type="AlphaFoldDB" id="A0A392UK64"/>
<protein>
    <submittedName>
        <fullName evidence="1">Uncharacterized protein</fullName>
    </submittedName>
</protein>
<evidence type="ECO:0000313" key="1">
    <source>
        <dbReference type="EMBL" id="MCI73278.1"/>
    </source>
</evidence>
<evidence type="ECO:0000313" key="2">
    <source>
        <dbReference type="Proteomes" id="UP000265520"/>
    </source>
</evidence>
<proteinExistence type="predicted"/>
<keyword evidence="2" id="KW-1185">Reference proteome</keyword>
<dbReference type="EMBL" id="LXQA010835054">
    <property type="protein sequence ID" value="MCI73278.1"/>
    <property type="molecule type" value="Genomic_DNA"/>
</dbReference>